<feature type="transmembrane region" description="Helical" evidence="8">
    <location>
        <begin position="143"/>
        <end position="164"/>
    </location>
</feature>
<keyword evidence="5 8" id="KW-0472">Membrane</keyword>
<dbReference type="AlphaFoldDB" id="A0A7Y7IEG3"/>
<dbReference type="RefSeq" id="WP_176633735.1">
    <property type="nucleotide sequence ID" value="NZ_JAAMFM010000003.1"/>
</dbReference>
<evidence type="ECO:0000256" key="8">
    <source>
        <dbReference type="SAM" id="Phobius"/>
    </source>
</evidence>
<organism evidence="9 10">
    <name type="scientific">Arthrobacter wenxiniae</name>
    <dbReference type="NCBI Taxonomy" id="2713570"/>
    <lineage>
        <taxon>Bacteria</taxon>
        <taxon>Bacillati</taxon>
        <taxon>Actinomycetota</taxon>
        <taxon>Actinomycetes</taxon>
        <taxon>Micrococcales</taxon>
        <taxon>Micrococcaceae</taxon>
        <taxon>Arthrobacter</taxon>
    </lineage>
</organism>
<feature type="transmembrane region" description="Helical" evidence="8">
    <location>
        <begin position="48"/>
        <end position="70"/>
    </location>
</feature>
<accession>A0A7Y7IEG3</accession>
<feature type="transmembrane region" description="Helical" evidence="8">
    <location>
        <begin position="176"/>
        <end position="197"/>
    </location>
</feature>
<keyword evidence="10" id="KW-1185">Reference proteome</keyword>
<evidence type="ECO:0000256" key="6">
    <source>
        <dbReference type="RuleBase" id="RU000477"/>
    </source>
</evidence>
<dbReference type="GO" id="GO:0015250">
    <property type="term" value="F:water channel activity"/>
    <property type="evidence" value="ECO:0007669"/>
    <property type="project" value="TreeGrafter"/>
</dbReference>
<comment type="caution">
    <text evidence="9">The sequence shown here is derived from an EMBL/GenBank/DDBJ whole genome shotgun (WGS) entry which is preliminary data.</text>
</comment>
<evidence type="ECO:0000256" key="5">
    <source>
        <dbReference type="ARBA" id="ARBA00023136"/>
    </source>
</evidence>
<feature type="compositionally biased region" description="Basic and acidic residues" evidence="7">
    <location>
        <begin position="292"/>
        <end position="303"/>
    </location>
</feature>
<evidence type="ECO:0000256" key="4">
    <source>
        <dbReference type="ARBA" id="ARBA00022989"/>
    </source>
</evidence>
<keyword evidence="6" id="KW-0813">Transport</keyword>
<comment type="similarity">
    <text evidence="2 6">Belongs to the MIP/aquaporin (TC 1.A.8) family.</text>
</comment>
<feature type="region of interest" description="Disordered" evidence="7">
    <location>
        <begin position="250"/>
        <end position="303"/>
    </location>
</feature>
<dbReference type="EMBL" id="JAAMFM010000003">
    <property type="protein sequence ID" value="NVM94004.1"/>
    <property type="molecule type" value="Genomic_DNA"/>
</dbReference>
<evidence type="ECO:0000256" key="1">
    <source>
        <dbReference type="ARBA" id="ARBA00004141"/>
    </source>
</evidence>
<keyword evidence="3 6" id="KW-0812">Transmembrane</keyword>
<feature type="compositionally biased region" description="Low complexity" evidence="7">
    <location>
        <begin position="276"/>
        <end position="291"/>
    </location>
</feature>
<dbReference type="Pfam" id="PF00230">
    <property type="entry name" value="MIP"/>
    <property type="match status" value="1"/>
</dbReference>
<evidence type="ECO:0000256" key="3">
    <source>
        <dbReference type="ARBA" id="ARBA00022692"/>
    </source>
</evidence>
<dbReference type="PANTHER" id="PTHR19139:SF199">
    <property type="entry name" value="MIP17260P"/>
    <property type="match status" value="1"/>
</dbReference>
<name>A0A7Y7IEG3_9MICC</name>
<dbReference type="Gene3D" id="1.20.1080.10">
    <property type="entry name" value="Glycerol uptake facilitator protein"/>
    <property type="match status" value="1"/>
</dbReference>
<comment type="subcellular location">
    <subcellularLocation>
        <location evidence="1">Membrane</location>
        <topology evidence="1">Multi-pass membrane protein</topology>
    </subcellularLocation>
</comment>
<dbReference type="Proteomes" id="UP000543556">
    <property type="component" value="Unassembled WGS sequence"/>
</dbReference>
<evidence type="ECO:0000256" key="2">
    <source>
        <dbReference type="ARBA" id="ARBA00006175"/>
    </source>
</evidence>
<gene>
    <name evidence="9" type="ORF">G6034_03585</name>
</gene>
<dbReference type="PANTHER" id="PTHR19139">
    <property type="entry name" value="AQUAPORIN TRANSPORTER"/>
    <property type="match status" value="1"/>
</dbReference>
<dbReference type="GO" id="GO:0005886">
    <property type="term" value="C:plasma membrane"/>
    <property type="evidence" value="ECO:0007669"/>
    <property type="project" value="TreeGrafter"/>
</dbReference>
<reference evidence="9 10" key="1">
    <citation type="submission" date="2020-02" db="EMBL/GenBank/DDBJ databases">
        <title>Genome sequence of strain AETb3-4.</title>
        <authorList>
            <person name="Gao J."/>
            <person name="Zhang X."/>
        </authorList>
    </citation>
    <scope>NUCLEOTIDE SEQUENCE [LARGE SCALE GENOMIC DNA]</scope>
    <source>
        <strain evidence="9 10">AETb3-4</strain>
    </source>
</reference>
<proteinExistence type="inferred from homology"/>
<evidence type="ECO:0000256" key="7">
    <source>
        <dbReference type="SAM" id="MobiDB-lite"/>
    </source>
</evidence>
<dbReference type="InterPro" id="IPR023271">
    <property type="entry name" value="Aquaporin-like"/>
</dbReference>
<dbReference type="PRINTS" id="PR00783">
    <property type="entry name" value="MINTRINSICP"/>
</dbReference>
<sequence>MSTSGTAPAAAQPHPLGTQVAIEALGSFFIVFVGLATALFSASTSAVAFGYGLALVAALVSFGNISNGYFNPAFSLAMAVAGRIKWLPMVLYVAAQTIGAVLASGVIYAVVQVIPADSTGGASKVFATLASGFDDHSPLKVPMVGVMIVEIVAAAVLVAVILGATHARNNTNLAPFGIGLALAVSASIALPVGNSALNPAASSAVVFLTDSWAAGQLWLFWLAPLFGAALAAAIYRTFVPPAPVPAMDDAGAAAGADAPPSPLETLSDGTLDALPAPVSAQDASGAAAPAPKRSDAQDFFDAR</sequence>
<dbReference type="InterPro" id="IPR000425">
    <property type="entry name" value="MIP"/>
</dbReference>
<feature type="transmembrane region" description="Helical" evidence="8">
    <location>
        <begin position="90"/>
        <end position="111"/>
    </location>
</feature>
<dbReference type="SUPFAM" id="SSF81338">
    <property type="entry name" value="Aquaporin-like"/>
    <property type="match status" value="1"/>
</dbReference>
<evidence type="ECO:0000313" key="9">
    <source>
        <dbReference type="EMBL" id="NVM94004.1"/>
    </source>
</evidence>
<feature type="transmembrane region" description="Helical" evidence="8">
    <location>
        <begin position="217"/>
        <end position="238"/>
    </location>
</feature>
<keyword evidence="4 8" id="KW-1133">Transmembrane helix</keyword>
<dbReference type="InterPro" id="IPR034294">
    <property type="entry name" value="Aquaporin_transptr"/>
</dbReference>
<feature type="transmembrane region" description="Helical" evidence="8">
    <location>
        <begin position="20"/>
        <end position="42"/>
    </location>
</feature>
<protein>
    <submittedName>
        <fullName evidence="9">Porin</fullName>
    </submittedName>
</protein>
<evidence type="ECO:0000313" key="10">
    <source>
        <dbReference type="Proteomes" id="UP000543556"/>
    </source>
</evidence>